<protein>
    <recommendedName>
        <fullName evidence="2">Mannosyl-glycoprotein endo-beta-N-acetylglucosamidase-like domain-containing protein</fullName>
    </recommendedName>
</protein>
<accession>A0A2R5ERJ1</accession>
<proteinExistence type="predicted"/>
<dbReference type="Proteomes" id="UP000245202">
    <property type="component" value="Unassembled WGS sequence"/>
</dbReference>
<keyword evidence="1" id="KW-0378">Hydrolase</keyword>
<dbReference type="GO" id="GO:0004040">
    <property type="term" value="F:amidase activity"/>
    <property type="evidence" value="ECO:0007669"/>
    <property type="project" value="InterPro"/>
</dbReference>
<evidence type="ECO:0000313" key="4">
    <source>
        <dbReference type="Proteomes" id="UP000245202"/>
    </source>
</evidence>
<dbReference type="AlphaFoldDB" id="A0A2R5ERJ1"/>
<dbReference type="Pfam" id="PF01832">
    <property type="entry name" value="Glucosaminidase"/>
    <property type="match status" value="1"/>
</dbReference>
<dbReference type="EMBL" id="BDQX01000210">
    <property type="protein sequence ID" value="GBG09302.1"/>
    <property type="molecule type" value="Genomic_DNA"/>
</dbReference>
<sequence length="256" mass="28222">MAKMTREQFFAAIAPTVQLVWSEGSRMFPSVRMAQSLLESGGEIHAWNNLGGIKVGGGPINPYWQGQAVVKGTWEYIDGKTVSMQAAFRAYKSLYHFYKDLDLFLEAPRYERVRSAITPERQASMLLASGYATDPAYATKLMRIIEQYGLRRFDLPAVPQTMVRGFEDASIIPVIWQGGVIGTGYLKEGVTWVPARKIAEALGAIVGWTGTAVTVNGVELTSKLSMSVGYVKARELAMLLGVPIEWDPRARVVLLG</sequence>
<dbReference type="SMART" id="SM00047">
    <property type="entry name" value="LYZ2"/>
    <property type="match status" value="1"/>
</dbReference>
<feature type="domain" description="Mannosyl-glycoprotein endo-beta-N-acetylglucosamidase-like" evidence="2">
    <location>
        <begin position="1"/>
        <end position="154"/>
    </location>
</feature>
<dbReference type="Gene3D" id="4.10.80.30">
    <property type="entry name" value="DNA polymerase, domain 6"/>
    <property type="match status" value="1"/>
</dbReference>
<keyword evidence="4" id="KW-1185">Reference proteome</keyword>
<reference evidence="3 4" key="1">
    <citation type="submission" date="2017-08" db="EMBL/GenBank/DDBJ databases">
        <title>Substantial Increase in Enzyme Production by Combined Drug-Resistance Mutations in Paenibacillus agaridevorans.</title>
        <authorList>
            <person name="Tanaka Y."/>
            <person name="Funane K."/>
            <person name="Hosaka T."/>
            <person name="Shiwa Y."/>
            <person name="Fujita N."/>
            <person name="Miyazaki T."/>
            <person name="Yoshikawa H."/>
            <person name="Murakami K."/>
            <person name="Kasahara K."/>
            <person name="Inaoka T."/>
            <person name="Hiraga Y."/>
            <person name="Ochi K."/>
        </authorList>
    </citation>
    <scope>NUCLEOTIDE SEQUENCE [LARGE SCALE GENOMIC DNA]</scope>
    <source>
        <strain evidence="3 4">T-3040</strain>
    </source>
</reference>
<evidence type="ECO:0000259" key="2">
    <source>
        <dbReference type="SMART" id="SM00047"/>
    </source>
</evidence>
<dbReference type="InterPro" id="IPR051056">
    <property type="entry name" value="Glycosyl_Hydrolase_73"/>
</dbReference>
<gene>
    <name evidence="3" type="ORF">PAT3040_03946</name>
</gene>
<dbReference type="PANTHER" id="PTHR33308">
    <property type="entry name" value="PEPTIDOGLYCAN HYDROLASE FLGJ"/>
    <property type="match status" value="1"/>
</dbReference>
<organism evidence="3 4">
    <name type="scientific">Paenibacillus agaridevorans</name>
    <dbReference type="NCBI Taxonomy" id="171404"/>
    <lineage>
        <taxon>Bacteria</taxon>
        <taxon>Bacillati</taxon>
        <taxon>Bacillota</taxon>
        <taxon>Bacilli</taxon>
        <taxon>Bacillales</taxon>
        <taxon>Paenibacillaceae</taxon>
        <taxon>Paenibacillus</taxon>
    </lineage>
</organism>
<evidence type="ECO:0000313" key="3">
    <source>
        <dbReference type="EMBL" id="GBG09302.1"/>
    </source>
</evidence>
<dbReference type="RefSeq" id="WP_108994068.1">
    <property type="nucleotide sequence ID" value="NZ_BDQX01000210.1"/>
</dbReference>
<evidence type="ECO:0000256" key="1">
    <source>
        <dbReference type="ARBA" id="ARBA00022801"/>
    </source>
</evidence>
<dbReference type="InterPro" id="IPR002901">
    <property type="entry name" value="MGlyc_endo_b_GlcNAc-like_dom"/>
</dbReference>
<dbReference type="Gene3D" id="1.10.530.10">
    <property type="match status" value="1"/>
</dbReference>
<dbReference type="PANTHER" id="PTHR33308:SF9">
    <property type="entry name" value="PEPTIDOGLYCAN HYDROLASE FLGJ"/>
    <property type="match status" value="1"/>
</dbReference>
<comment type="caution">
    <text evidence="3">The sequence shown here is derived from an EMBL/GenBank/DDBJ whole genome shotgun (WGS) entry which is preliminary data.</text>
</comment>
<name>A0A2R5ERJ1_9BACL</name>